<accession>A0A645E1Q0</accession>
<evidence type="ECO:0000313" key="1">
    <source>
        <dbReference type="EMBL" id="MPM95704.1"/>
    </source>
</evidence>
<organism evidence="1">
    <name type="scientific">bioreactor metagenome</name>
    <dbReference type="NCBI Taxonomy" id="1076179"/>
    <lineage>
        <taxon>unclassified sequences</taxon>
        <taxon>metagenomes</taxon>
        <taxon>ecological metagenomes</taxon>
    </lineage>
</organism>
<name>A0A645E1Q0_9ZZZZ</name>
<gene>
    <name evidence="1" type="ORF">SDC9_142859</name>
</gene>
<comment type="caution">
    <text evidence="1">The sequence shown here is derived from an EMBL/GenBank/DDBJ whole genome shotgun (WGS) entry which is preliminary data.</text>
</comment>
<dbReference type="AlphaFoldDB" id="A0A645E1Q0"/>
<sequence length="78" mass="9006">MLRCKSRTVVLDDFVAHLLRVLFAHGIDLVHMFLHHFFAGISVEGQASRVDIEYFTGFGFQQKHDRFVVVEHGFQACQ</sequence>
<reference evidence="1" key="1">
    <citation type="submission" date="2019-08" db="EMBL/GenBank/DDBJ databases">
        <authorList>
            <person name="Kucharzyk K."/>
            <person name="Murdoch R.W."/>
            <person name="Higgins S."/>
            <person name="Loffler F."/>
        </authorList>
    </citation>
    <scope>NUCLEOTIDE SEQUENCE</scope>
</reference>
<dbReference type="EMBL" id="VSSQ01042164">
    <property type="protein sequence ID" value="MPM95704.1"/>
    <property type="molecule type" value="Genomic_DNA"/>
</dbReference>
<proteinExistence type="predicted"/>
<protein>
    <submittedName>
        <fullName evidence="1">Uncharacterized protein</fullName>
    </submittedName>
</protein>